<keyword evidence="3" id="KW-1185">Reference proteome</keyword>
<protein>
    <submittedName>
        <fullName evidence="2">Uncharacterized protein</fullName>
    </submittedName>
</protein>
<evidence type="ECO:0000313" key="2">
    <source>
        <dbReference type="EMBL" id="GJQ08333.1"/>
    </source>
</evidence>
<dbReference type="InterPro" id="IPR018794">
    <property type="entry name" value="UPF0538"/>
</dbReference>
<dbReference type="EMBL" id="BQMJ01000001">
    <property type="protein sequence ID" value="GJQ08333.1"/>
    <property type="molecule type" value="Genomic_DNA"/>
</dbReference>
<evidence type="ECO:0000256" key="1">
    <source>
        <dbReference type="ARBA" id="ARBA00007176"/>
    </source>
</evidence>
<dbReference type="PANTHER" id="PTHR18444">
    <property type="entry name" value="UPF0538 FAMILY MEMBER"/>
    <property type="match status" value="1"/>
</dbReference>
<name>A0A9C7UM85_9RHOD</name>
<dbReference type="AlphaFoldDB" id="A0A9C7UM85"/>
<evidence type="ECO:0000313" key="3">
    <source>
        <dbReference type="Proteomes" id="UP001061958"/>
    </source>
</evidence>
<gene>
    <name evidence="2" type="ORF">GpartN1_g124.t1</name>
</gene>
<reference evidence="2" key="2">
    <citation type="submission" date="2022-01" db="EMBL/GenBank/DDBJ databases">
        <authorList>
            <person name="Hirooka S."/>
            <person name="Miyagishima S.Y."/>
        </authorList>
    </citation>
    <scope>NUCLEOTIDE SEQUENCE</scope>
    <source>
        <strain evidence="2">NBRC 102759</strain>
    </source>
</reference>
<proteinExistence type="inferred from homology"/>
<organism evidence="2 3">
    <name type="scientific">Galdieria partita</name>
    <dbReference type="NCBI Taxonomy" id="83374"/>
    <lineage>
        <taxon>Eukaryota</taxon>
        <taxon>Rhodophyta</taxon>
        <taxon>Bangiophyceae</taxon>
        <taxon>Galdieriales</taxon>
        <taxon>Galdieriaceae</taxon>
        <taxon>Galdieria</taxon>
    </lineage>
</organism>
<reference evidence="2" key="1">
    <citation type="journal article" date="2022" name="Proc. Natl. Acad. Sci. U.S.A.">
        <title>Life cycle and functional genomics of the unicellular red alga Galdieria for elucidating algal and plant evolution and industrial use.</title>
        <authorList>
            <person name="Hirooka S."/>
            <person name="Itabashi T."/>
            <person name="Ichinose T.M."/>
            <person name="Onuma R."/>
            <person name="Fujiwara T."/>
            <person name="Yamashita S."/>
            <person name="Jong L.W."/>
            <person name="Tomita R."/>
            <person name="Iwane A.H."/>
            <person name="Miyagishima S.Y."/>
        </authorList>
    </citation>
    <scope>NUCLEOTIDE SEQUENCE</scope>
    <source>
        <strain evidence="2">NBRC 102759</strain>
    </source>
</reference>
<dbReference type="PANTHER" id="PTHR18444:SF9">
    <property type="entry name" value="UPF0538 PROTEIN C2ORF76"/>
    <property type="match status" value="1"/>
</dbReference>
<sequence>MSRDDLILNIRLIKSFEYRNIRYLLLKNILPSTTGRELKQLIDIKIRSSPNLATFVNCPFDTIKVYTLSDQSFKDQSLVINFDHEDWIIRDNETLQSKGISSGAEVSYFNMEQYQRFKENPIMKW</sequence>
<comment type="caution">
    <text evidence="2">The sequence shown here is derived from an EMBL/GenBank/DDBJ whole genome shotgun (WGS) entry which is preliminary data.</text>
</comment>
<dbReference type="OrthoDB" id="937at2759"/>
<dbReference type="Pfam" id="PF10209">
    <property type="entry name" value="DUF2340"/>
    <property type="match status" value="1"/>
</dbReference>
<accession>A0A9C7UM85</accession>
<comment type="similarity">
    <text evidence="1">Belongs to the UPF0538 family.</text>
</comment>
<dbReference type="Proteomes" id="UP001061958">
    <property type="component" value="Unassembled WGS sequence"/>
</dbReference>